<keyword evidence="16" id="KW-1185">Reference proteome</keyword>
<evidence type="ECO:0000259" key="14">
    <source>
        <dbReference type="Pfam" id="PF02768"/>
    </source>
</evidence>
<gene>
    <name evidence="15" type="primary">dnaN</name>
    <name evidence="15" type="ORF">DMY87_18255</name>
</gene>
<evidence type="ECO:0000259" key="12">
    <source>
        <dbReference type="Pfam" id="PF00712"/>
    </source>
</evidence>
<evidence type="ECO:0000259" key="13">
    <source>
        <dbReference type="Pfam" id="PF02767"/>
    </source>
</evidence>
<accession>A0ABX5NMH2</accession>
<feature type="domain" description="DNA polymerase III beta sliding clamp N-terminal" evidence="12">
    <location>
        <begin position="64"/>
        <end position="182"/>
    </location>
</feature>
<proteinExistence type="inferred from homology"/>
<dbReference type="Gene3D" id="3.10.150.10">
    <property type="entry name" value="DNA Polymerase III, subunit A, domain 2"/>
    <property type="match status" value="1"/>
</dbReference>
<dbReference type="Pfam" id="PF02768">
    <property type="entry name" value="DNA_pol3_beta_3"/>
    <property type="match status" value="1"/>
</dbReference>
<keyword evidence="8" id="KW-0239">DNA-directed DNA polymerase</keyword>
<feature type="domain" description="DNA polymerase III beta sliding clamp C-terminal" evidence="14">
    <location>
        <begin position="327"/>
        <end position="428"/>
    </location>
</feature>
<dbReference type="NCBIfam" id="TIGR00663">
    <property type="entry name" value="dnan"/>
    <property type="match status" value="1"/>
</dbReference>
<keyword evidence="9" id="KW-0238">DNA-binding</keyword>
<dbReference type="SMART" id="SM00480">
    <property type="entry name" value="POL3Bc"/>
    <property type="match status" value="1"/>
</dbReference>
<feature type="domain" description="DNA polymerase III beta sliding clamp central" evidence="13">
    <location>
        <begin position="193"/>
        <end position="316"/>
    </location>
</feature>
<organism evidence="15 16">
    <name type="scientific">Rhizobium wuzhouense</name>
    <dbReference type="NCBI Taxonomy" id="1986026"/>
    <lineage>
        <taxon>Bacteria</taxon>
        <taxon>Pseudomonadati</taxon>
        <taxon>Pseudomonadota</taxon>
        <taxon>Alphaproteobacteria</taxon>
        <taxon>Hyphomicrobiales</taxon>
        <taxon>Rhizobiaceae</taxon>
        <taxon>Rhizobium/Agrobacterium group</taxon>
        <taxon>Rhizobium</taxon>
    </lineage>
</organism>
<evidence type="ECO:0000256" key="9">
    <source>
        <dbReference type="ARBA" id="ARBA00023125"/>
    </source>
</evidence>
<dbReference type="InterPro" id="IPR022637">
    <property type="entry name" value="DNA_polIII_beta_cen"/>
</dbReference>
<dbReference type="InterPro" id="IPR046938">
    <property type="entry name" value="DNA_clamp_sf"/>
</dbReference>
<keyword evidence="6" id="KW-0548">Nucleotidyltransferase</keyword>
<evidence type="ECO:0000256" key="10">
    <source>
        <dbReference type="ARBA" id="ARBA00030988"/>
    </source>
</evidence>
<name>A0ABX5NMH2_9HYPH</name>
<evidence type="ECO:0000256" key="1">
    <source>
        <dbReference type="ARBA" id="ARBA00004496"/>
    </source>
</evidence>
<dbReference type="Gene3D" id="3.70.10.10">
    <property type="match status" value="1"/>
</dbReference>
<evidence type="ECO:0000256" key="6">
    <source>
        <dbReference type="ARBA" id="ARBA00022695"/>
    </source>
</evidence>
<evidence type="ECO:0000256" key="11">
    <source>
        <dbReference type="ARBA" id="ARBA00033276"/>
    </source>
</evidence>
<dbReference type="PANTHER" id="PTHR30478">
    <property type="entry name" value="DNA POLYMERASE III SUBUNIT BETA"/>
    <property type="match status" value="1"/>
</dbReference>
<comment type="subcellular location">
    <subcellularLocation>
        <location evidence="1">Cytoplasm</location>
    </subcellularLocation>
</comment>
<evidence type="ECO:0000313" key="16">
    <source>
        <dbReference type="Proteomes" id="UP000247536"/>
    </source>
</evidence>
<reference evidence="15 16" key="1">
    <citation type="submission" date="2018-06" db="EMBL/GenBank/DDBJ databases">
        <title>Rhizobium wuzhouense sp. nov., isolated from roots of Oryza officinalis.</title>
        <authorList>
            <person name="Yuan T."/>
        </authorList>
    </citation>
    <scope>NUCLEOTIDE SEQUENCE [LARGE SCALE GENOMIC DNA]</scope>
    <source>
        <strain evidence="15 16">W44</strain>
    </source>
</reference>
<dbReference type="Pfam" id="PF00712">
    <property type="entry name" value="DNA_pol3_beta"/>
    <property type="match status" value="1"/>
</dbReference>
<evidence type="ECO:0000256" key="8">
    <source>
        <dbReference type="ARBA" id="ARBA00022932"/>
    </source>
</evidence>
<sequence>MIWNAPRPHRSIARSLMAKAPSSCCKGSMISSAMLLNCAPPIWRSGCRTSAAPGRMRPMAEVWFRAHHSDFRRALGMVMGAVDFGSTIPILGHVMFSVADDVLVLRASNLDLQVDAECEVFESVGHASFCLPGDRLKALSSSLPESGEIIFGSGRFNDQVSIRSGKANLSIPFLPAQDFPCIGTGDGADWYDVDGNELSRGISNASFAFNKRDDRAYLAGMCFHASKIGKHEVLTLVATDGISLARIHCPAIPEPRLPERRYSYPHVIVPPRAVDSLRKMFDGALRGCSLATSDALIMARRDGVTMISKLIDGTYPGYEGVISPTRTQFVEAATVELTAAVRRVNIVIDDQKHDAMRVVVTSSGIQLDLVGETGGIAVEEVACEVSAPIDFQVGINGAQLLKLLSSIGTDRVRIYFTDAATPIVIVPVGIETDIFVLQVMRFRSVPGREAQ</sequence>
<dbReference type="EMBL" id="QJRY01000007">
    <property type="protein sequence ID" value="PYB71300.1"/>
    <property type="molecule type" value="Genomic_DNA"/>
</dbReference>
<keyword evidence="5" id="KW-0808">Transferase</keyword>
<dbReference type="InterPro" id="IPR001001">
    <property type="entry name" value="DNA_polIII_beta"/>
</dbReference>
<dbReference type="CDD" id="cd00140">
    <property type="entry name" value="beta_clamp"/>
    <property type="match status" value="1"/>
</dbReference>
<keyword evidence="7" id="KW-0235">DNA replication</keyword>
<evidence type="ECO:0000256" key="4">
    <source>
        <dbReference type="ARBA" id="ARBA00022490"/>
    </source>
</evidence>
<protein>
    <recommendedName>
        <fullName evidence="3">Beta sliding clamp</fullName>
    </recommendedName>
    <alternativeName>
        <fullName evidence="11">Beta-clamp processivity factor</fullName>
    </alternativeName>
    <alternativeName>
        <fullName evidence="10">DNA polymerase III beta sliding clamp subunit</fullName>
    </alternativeName>
</protein>
<dbReference type="PANTHER" id="PTHR30478:SF0">
    <property type="entry name" value="BETA SLIDING CLAMP"/>
    <property type="match status" value="1"/>
</dbReference>
<comment type="similarity">
    <text evidence="2">Belongs to the beta sliding clamp family.</text>
</comment>
<evidence type="ECO:0000256" key="3">
    <source>
        <dbReference type="ARBA" id="ARBA00021035"/>
    </source>
</evidence>
<dbReference type="InterPro" id="IPR022635">
    <property type="entry name" value="DNA_polIII_beta_C"/>
</dbReference>
<evidence type="ECO:0000256" key="2">
    <source>
        <dbReference type="ARBA" id="ARBA00010752"/>
    </source>
</evidence>
<dbReference type="InterPro" id="IPR022634">
    <property type="entry name" value="DNA_polIII_beta_N"/>
</dbReference>
<keyword evidence="4" id="KW-0963">Cytoplasm</keyword>
<evidence type="ECO:0000256" key="5">
    <source>
        <dbReference type="ARBA" id="ARBA00022679"/>
    </source>
</evidence>
<evidence type="ECO:0000313" key="15">
    <source>
        <dbReference type="EMBL" id="PYB71300.1"/>
    </source>
</evidence>
<dbReference type="Pfam" id="PF02767">
    <property type="entry name" value="DNA_pol3_beta_2"/>
    <property type="match status" value="1"/>
</dbReference>
<evidence type="ECO:0000256" key="7">
    <source>
        <dbReference type="ARBA" id="ARBA00022705"/>
    </source>
</evidence>
<dbReference type="Proteomes" id="UP000247536">
    <property type="component" value="Unassembled WGS sequence"/>
</dbReference>
<dbReference type="SUPFAM" id="SSF55979">
    <property type="entry name" value="DNA clamp"/>
    <property type="match status" value="3"/>
</dbReference>
<comment type="caution">
    <text evidence="15">The sequence shown here is derived from an EMBL/GenBank/DDBJ whole genome shotgun (WGS) entry which is preliminary data.</text>
</comment>